<name>A0AAQ4ESE1_AMBAM</name>
<evidence type="ECO:0000256" key="1">
    <source>
        <dbReference type="SAM" id="MobiDB-lite"/>
    </source>
</evidence>
<proteinExistence type="predicted"/>
<evidence type="ECO:0000313" key="3">
    <source>
        <dbReference type="Proteomes" id="UP001321473"/>
    </source>
</evidence>
<reference evidence="2 3" key="1">
    <citation type="journal article" date="2023" name="Arcadia Sci">
        <title>De novo assembly of a long-read Amblyomma americanum tick genome.</title>
        <authorList>
            <person name="Chou S."/>
            <person name="Poskanzer K.E."/>
            <person name="Rollins M."/>
            <person name="Thuy-Boun P.S."/>
        </authorList>
    </citation>
    <scope>NUCLEOTIDE SEQUENCE [LARGE SCALE GENOMIC DNA]</scope>
    <source>
        <strain evidence="2">F_SG_1</strain>
        <tissue evidence="2">Salivary glands</tissue>
    </source>
</reference>
<sequence>MYYVKAFTDSTDTGRTPSTNATSTAPTSSLSSTSLSQNTQQILSSWHRFKRRRDLLERRPTVPGIRHQAYGATPLAASRSADLKTRLWFFEGEACRLWDFPSGRCPMDDGDLFGSRDACARKCSASDKFVPLCQTPPSGVCAARKLRFPFFAVKLPGEKKMRCLNTSALSLHKHLCLTGTNRFPTSAACKRACGSENRPKHRE</sequence>
<dbReference type="EMBL" id="JARKHS020011633">
    <property type="protein sequence ID" value="KAK8777627.1"/>
    <property type="molecule type" value="Genomic_DNA"/>
</dbReference>
<feature type="region of interest" description="Disordered" evidence="1">
    <location>
        <begin position="1"/>
        <end position="36"/>
    </location>
</feature>
<dbReference type="InterPro" id="IPR036880">
    <property type="entry name" value="Kunitz_BPTI_sf"/>
</dbReference>
<feature type="compositionally biased region" description="Low complexity" evidence="1">
    <location>
        <begin position="16"/>
        <end position="36"/>
    </location>
</feature>
<keyword evidence="3" id="KW-1185">Reference proteome</keyword>
<comment type="caution">
    <text evidence="2">The sequence shown here is derived from an EMBL/GenBank/DDBJ whole genome shotgun (WGS) entry which is preliminary data.</text>
</comment>
<dbReference type="Proteomes" id="UP001321473">
    <property type="component" value="Unassembled WGS sequence"/>
</dbReference>
<organism evidence="2 3">
    <name type="scientific">Amblyomma americanum</name>
    <name type="common">Lone star tick</name>
    <dbReference type="NCBI Taxonomy" id="6943"/>
    <lineage>
        <taxon>Eukaryota</taxon>
        <taxon>Metazoa</taxon>
        <taxon>Ecdysozoa</taxon>
        <taxon>Arthropoda</taxon>
        <taxon>Chelicerata</taxon>
        <taxon>Arachnida</taxon>
        <taxon>Acari</taxon>
        <taxon>Parasitiformes</taxon>
        <taxon>Ixodida</taxon>
        <taxon>Ixodoidea</taxon>
        <taxon>Ixodidae</taxon>
        <taxon>Amblyomminae</taxon>
        <taxon>Amblyomma</taxon>
    </lineage>
</organism>
<evidence type="ECO:0000313" key="2">
    <source>
        <dbReference type="EMBL" id="KAK8777627.1"/>
    </source>
</evidence>
<dbReference type="GO" id="GO:0004867">
    <property type="term" value="F:serine-type endopeptidase inhibitor activity"/>
    <property type="evidence" value="ECO:0007669"/>
    <property type="project" value="InterPro"/>
</dbReference>
<accession>A0AAQ4ESE1</accession>
<protein>
    <submittedName>
        <fullName evidence="2">Uncharacterized protein</fullName>
    </submittedName>
</protein>
<dbReference type="AlphaFoldDB" id="A0AAQ4ESE1"/>
<gene>
    <name evidence="2" type="ORF">V5799_029035</name>
</gene>
<dbReference type="Gene3D" id="4.10.410.10">
    <property type="entry name" value="Pancreatic trypsin inhibitor Kunitz domain"/>
    <property type="match status" value="1"/>
</dbReference>